<dbReference type="KEGG" id="vaq:FIV01_17695"/>
<dbReference type="InterPro" id="IPR011990">
    <property type="entry name" value="TPR-like_helical_dom_sf"/>
</dbReference>
<dbReference type="RefSeq" id="WP_152432261.1">
    <property type="nucleotide sequence ID" value="NZ_CBCSDK010000013.1"/>
</dbReference>
<keyword evidence="1" id="KW-0677">Repeat</keyword>
<dbReference type="SUPFAM" id="SSF48452">
    <property type="entry name" value="TPR-like"/>
    <property type="match status" value="1"/>
</dbReference>
<dbReference type="Proteomes" id="UP000326936">
    <property type="component" value="Plasmid pTHAF100_a"/>
</dbReference>
<keyword evidence="2" id="KW-0802">TPR repeat</keyword>
<dbReference type="NCBIfam" id="NF047558">
    <property type="entry name" value="TPR_END_plus"/>
    <property type="match status" value="1"/>
</dbReference>
<proteinExistence type="predicted"/>
<evidence type="ECO:0000256" key="4">
    <source>
        <dbReference type="SAM" id="SignalP"/>
    </source>
</evidence>
<evidence type="ECO:0000313" key="6">
    <source>
        <dbReference type="Proteomes" id="UP000326936"/>
    </source>
</evidence>
<reference evidence="5 6" key="1">
    <citation type="submission" date="2019-10" db="EMBL/GenBank/DDBJ databases">
        <title>Complete genome sequence of Vibrio sp. strain THAF100, isolated from non-filtered water from the water column of tank 6 of a marine aquarium containing stony-coral fragments. Water maintained at 26 degree C.</title>
        <authorList>
            <person name="Ruckert C."/>
            <person name="Franco A."/>
            <person name="Kalinowski J."/>
            <person name="Glaeser S."/>
        </authorList>
    </citation>
    <scope>NUCLEOTIDE SEQUENCE [LARGE SCALE GENOMIC DNA]</scope>
    <source>
        <strain evidence="5 6">THAF100</strain>
        <plasmid evidence="6">pthaf100_a</plasmid>
    </source>
</reference>
<keyword evidence="5" id="KW-0614">Plasmid</keyword>
<keyword evidence="6" id="KW-1185">Reference proteome</keyword>
<evidence type="ECO:0000313" key="5">
    <source>
        <dbReference type="EMBL" id="QFT28228.1"/>
    </source>
</evidence>
<organism evidence="5 6">
    <name type="scientific">Vibrio aquimaris</name>
    <dbReference type="NCBI Taxonomy" id="2587862"/>
    <lineage>
        <taxon>Bacteria</taxon>
        <taxon>Pseudomonadati</taxon>
        <taxon>Pseudomonadota</taxon>
        <taxon>Gammaproteobacteria</taxon>
        <taxon>Vibrionales</taxon>
        <taxon>Vibrionaceae</taxon>
        <taxon>Vibrio</taxon>
    </lineage>
</organism>
<evidence type="ECO:0000256" key="3">
    <source>
        <dbReference type="SAM" id="Phobius"/>
    </source>
</evidence>
<feature type="signal peptide" evidence="4">
    <location>
        <begin position="1"/>
        <end position="19"/>
    </location>
</feature>
<feature type="transmembrane region" description="Helical" evidence="3">
    <location>
        <begin position="82"/>
        <end position="102"/>
    </location>
</feature>
<keyword evidence="3" id="KW-0472">Membrane</keyword>
<dbReference type="PANTHER" id="PTHR44858">
    <property type="entry name" value="TETRATRICOPEPTIDE REPEAT PROTEIN 6"/>
    <property type="match status" value="1"/>
</dbReference>
<dbReference type="InterPro" id="IPR050498">
    <property type="entry name" value="Ycf3"/>
</dbReference>
<dbReference type="OrthoDB" id="9792573at2"/>
<dbReference type="InterPro" id="IPR019734">
    <property type="entry name" value="TPR_rpt"/>
</dbReference>
<evidence type="ECO:0000256" key="2">
    <source>
        <dbReference type="ARBA" id="ARBA00022803"/>
    </source>
</evidence>
<dbReference type="EMBL" id="CP045351">
    <property type="protein sequence ID" value="QFT28228.1"/>
    <property type="molecule type" value="Genomic_DNA"/>
</dbReference>
<keyword evidence="3" id="KW-1133">Transmembrane helix</keyword>
<keyword evidence="3" id="KW-0812">Transmembrane</keyword>
<dbReference type="Gene3D" id="1.25.40.10">
    <property type="entry name" value="Tetratricopeptide repeat domain"/>
    <property type="match status" value="1"/>
</dbReference>
<name>A0A5P9CPQ1_9VIBR</name>
<keyword evidence="4" id="KW-0732">Signal</keyword>
<feature type="chain" id="PRO_5025014211" evidence="4">
    <location>
        <begin position="20"/>
        <end position="283"/>
    </location>
</feature>
<evidence type="ECO:0000256" key="1">
    <source>
        <dbReference type="ARBA" id="ARBA00022737"/>
    </source>
</evidence>
<dbReference type="SMART" id="SM00028">
    <property type="entry name" value="TPR"/>
    <property type="match status" value="2"/>
</dbReference>
<geneLocation type="plasmid" evidence="6">
    <name>pthaf100_a</name>
</geneLocation>
<protein>
    <submittedName>
        <fullName evidence="5">Tetratricopeptide repeat protein</fullName>
    </submittedName>
</protein>
<dbReference type="PANTHER" id="PTHR44858:SF1">
    <property type="entry name" value="UDP-N-ACETYLGLUCOSAMINE--PEPTIDE N-ACETYLGLUCOSAMINYLTRANSFERASE SPINDLY-RELATED"/>
    <property type="match status" value="1"/>
</dbReference>
<gene>
    <name evidence="5" type="ORF">FIV01_17695</name>
</gene>
<dbReference type="AlphaFoldDB" id="A0A5P9CPQ1"/>
<sequence precursor="true">MRLMICLLISTFLALPCLASEEKYSQSDLLDRPLMERYILNELKALRTEQQDLERRMIVEITDRELKVADKSLNYANVTVTYFFYIIAGIASLIAFVGWQSLRDFKHNTKEMADKRLEKIALEYEKKFFALERDLKRKTRIISENNKEIEKINEIHNLWLRAQSSQTPEQRIDIYDEILLIRPGDLEALTYKADAAMEIKEYNWALSLCNRVLELDNTNGPALYQRACAYSRLGIEELAIEDLERAIDASPSIRDLLADEQDLEPLRGNEKFEHLLIHHATTD</sequence>
<accession>A0A5P9CPQ1</accession>